<evidence type="ECO:0000313" key="1">
    <source>
        <dbReference type="EMBL" id="KUI62149.1"/>
    </source>
</evidence>
<gene>
    <name evidence="1" type="ORF">VP1G_11365</name>
</gene>
<name>A0A194VE32_CYTMA</name>
<sequence>MAYRGYMLRDAAQTTSWPLRSVPLKWGQTVSTALQADKGLVAARDAPAAVGGAWACELEADLRLEIFEM</sequence>
<reference evidence="2" key="1">
    <citation type="submission" date="2014-12" db="EMBL/GenBank/DDBJ databases">
        <title>Genome Sequence of Valsa Canker Pathogens Uncovers a Specific Adaption of Colonization on Woody Bark.</title>
        <authorList>
            <person name="Yin Z."/>
            <person name="Liu H."/>
            <person name="Gao X."/>
            <person name="Li Z."/>
            <person name="Song N."/>
            <person name="Ke X."/>
            <person name="Dai Q."/>
            <person name="Wu Y."/>
            <person name="Sun Y."/>
            <person name="Xu J.-R."/>
            <person name="Kang Z.K."/>
            <person name="Wang L."/>
            <person name="Huang L."/>
        </authorList>
    </citation>
    <scope>NUCLEOTIDE SEQUENCE [LARGE SCALE GENOMIC DNA]</scope>
    <source>
        <strain evidence="2">SXYL134</strain>
    </source>
</reference>
<dbReference type="AlphaFoldDB" id="A0A194VE32"/>
<protein>
    <submittedName>
        <fullName evidence="1">Uncharacterized protein</fullName>
    </submittedName>
</protein>
<keyword evidence="2" id="KW-1185">Reference proteome</keyword>
<proteinExistence type="predicted"/>
<organism evidence="1 2">
    <name type="scientific">Cytospora mali</name>
    <name type="common">Apple Valsa canker fungus</name>
    <name type="synonym">Valsa mali</name>
    <dbReference type="NCBI Taxonomy" id="578113"/>
    <lineage>
        <taxon>Eukaryota</taxon>
        <taxon>Fungi</taxon>
        <taxon>Dikarya</taxon>
        <taxon>Ascomycota</taxon>
        <taxon>Pezizomycotina</taxon>
        <taxon>Sordariomycetes</taxon>
        <taxon>Sordariomycetidae</taxon>
        <taxon>Diaporthales</taxon>
        <taxon>Cytosporaceae</taxon>
        <taxon>Cytospora</taxon>
    </lineage>
</organism>
<dbReference type="Proteomes" id="UP000078576">
    <property type="component" value="Unassembled WGS sequence"/>
</dbReference>
<dbReference type="EMBL" id="KN714801">
    <property type="protein sequence ID" value="KUI62149.1"/>
    <property type="molecule type" value="Genomic_DNA"/>
</dbReference>
<accession>A0A194VE32</accession>
<evidence type="ECO:0000313" key="2">
    <source>
        <dbReference type="Proteomes" id="UP000078576"/>
    </source>
</evidence>